<name>A0A8G2LAL3_FLAPS</name>
<dbReference type="RefSeq" id="WP_038466434.1">
    <property type="nucleotide sequence ID" value="NZ_CBCRUG010000027.1"/>
</dbReference>
<keyword evidence="1" id="KW-0732">Signal</keyword>
<reference evidence="3 4" key="1">
    <citation type="submission" date="2020-07" db="EMBL/GenBank/DDBJ databases">
        <title>Genomic characterization of Flavobacterium psychrophilum strains.</title>
        <authorList>
            <person name="Castillo D."/>
            <person name="Jorgensen J."/>
            <person name="Middelboe M."/>
        </authorList>
    </citation>
    <scope>NUCLEOTIDE SEQUENCE [LARGE SCALE GENOMIC DNA]</scope>
    <source>
        <strain evidence="3 4">FPS-R7</strain>
    </source>
</reference>
<evidence type="ECO:0000313" key="4">
    <source>
        <dbReference type="Proteomes" id="UP000596329"/>
    </source>
</evidence>
<evidence type="ECO:0000259" key="2">
    <source>
        <dbReference type="Pfam" id="PF18962"/>
    </source>
</evidence>
<proteinExistence type="predicted"/>
<protein>
    <submittedName>
        <fullName evidence="3">T9SS type A sorting domain-containing protein</fullName>
    </submittedName>
</protein>
<dbReference type="InterPro" id="IPR026444">
    <property type="entry name" value="Secre_tail"/>
</dbReference>
<dbReference type="Proteomes" id="UP000596329">
    <property type="component" value="Chromosome"/>
</dbReference>
<dbReference type="EMBL" id="CP059075">
    <property type="protein sequence ID" value="QRE04722.1"/>
    <property type="molecule type" value="Genomic_DNA"/>
</dbReference>
<feature type="domain" description="Secretion system C-terminal sorting" evidence="2">
    <location>
        <begin position="12"/>
        <end position="66"/>
    </location>
</feature>
<sequence>MVQVTDSHIYLNKPISEIDITIFDTFGKLIYQTKTDGKDLELSIPNLASGLYIVKLNSKEQTETLKFLEQ</sequence>
<dbReference type="Pfam" id="PF18962">
    <property type="entry name" value="Por_Secre_tail"/>
    <property type="match status" value="1"/>
</dbReference>
<evidence type="ECO:0000256" key="1">
    <source>
        <dbReference type="ARBA" id="ARBA00022729"/>
    </source>
</evidence>
<gene>
    <name evidence="3" type="ORF">H0H26_03745</name>
</gene>
<evidence type="ECO:0000313" key="3">
    <source>
        <dbReference type="EMBL" id="QRE04722.1"/>
    </source>
</evidence>
<dbReference type="AlphaFoldDB" id="A0A8G2LAL3"/>
<dbReference type="NCBIfam" id="TIGR04183">
    <property type="entry name" value="Por_Secre_tail"/>
    <property type="match status" value="1"/>
</dbReference>
<accession>A0A8G2LAL3</accession>
<organism evidence="3 4">
    <name type="scientific">Flavobacterium psychrophilum</name>
    <dbReference type="NCBI Taxonomy" id="96345"/>
    <lineage>
        <taxon>Bacteria</taxon>
        <taxon>Pseudomonadati</taxon>
        <taxon>Bacteroidota</taxon>
        <taxon>Flavobacteriia</taxon>
        <taxon>Flavobacteriales</taxon>
        <taxon>Flavobacteriaceae</taxon>
        <taxon>Flavobacterium</taxon>
    </lineage>
</organism>